<feature type="compositionally biased region" description="Basic residues" evidence="1">
    <location>
        <begin position="87"/>
        <end position="97"/>
    </location>
</feature>
<organism evidence="2 3">
    <name type="scientific">Acanthoscelides obtectus</name>
    <name type="common">Bean weevil</name>
    <name type="synonym">Bruchus obtectus</name>
    <dbReference type="NCBI Taxonomy" id="200917"/>
    <lineage>
        <taxon>Eukaryota</taxon>
        <taxon>Metazoa</taxon>
        <taxon>Ecdysozoa</taxon>
        <taxon>Arthropoda</taxon>
        <taxon>Hexapoda</taxon>
        <taxon>Insecta</taxon>
        <taxon>Pterygota</taxon>
        <taxon>Neoptera</taxon>
        <taxon>Endopterygota</taxon>
        <taxon>Coleoptera</taxon>
        <taxon>Polyphaga</taxon>
        <taxon>Cucujiformia</taxon>
        <taxon>Chrysomeloidea</taxon>
        <taxon>Chrysomelidae</taxon>
        <taxon>Bruchinae</taxon>
        <taxon>Bruchini</taxon>
        <taxon>Acanthoscelides</taxon>
    </lineage>
</organism>
<feature type="region of interest" description="Disordered" evidence="1">
    <location>
        <begin position="57"/>
        <end position="97"/>
    </location>
</feature>
<dbReference type="AlphaFoldDB" id="A0A9P0LZL1"/>
<comment type="caution">
    <text evidence="2">The sequence shown here is derived from an EMBL/GenBank/DDBJ whole genome shotgun (WGS) entry which is preliminary data.</text>
</comment>
<feature type="compositionally biased region" description="Basic and acidic residues" evidence="1">
    <location>
        <begin position="58"/>
        <end position="86"/>
    </location>
</feature>
<evidence type="ECO:0000256" key="1">
    <source>
        <dbReference type="SAM" id="MobiDB-lite"/>
    </source>
</evidence>
<protein>
    <submittedName>
        <fullName evidence="2">Uncharacterized protein</fullName>
    </submittedName>
</protein>
<dbReference type="EMBL" id="CAKOFQ010007603">
    <property type="protein sequence ID" value="CAH2004689.1"/>
    <property type="molecule type" value="Genomic_DNA"/>
</dbReference>
<keyword evidence="3" id="KW-1185">Reference proteome</keyword>
<evidence type="ECO:0000313" key="2">
    <source>
        <dbReference type="EMBL" id="CAH2004689.1"/>
    </source>
</evidence>
<reference evidence="2" key="1">
    <citation type="submission" date="2022-03" db="EMBL/GenBank/DDBJ databases">
        <authorList>
            <person name="Sayadi A."/>
        </authorList>
    </citation>
    <scope>NUCLEOTIDE SEQUENCE</scope>
</reference>
<proteinExistence type="predicted"/>
<name>A0A9P0LZL1_ACAOB</name>
<dbReference type="Proteomes" id="UP001152888">
    <property type="component" value="Unassembled WGS sequence"/>
</dbReference>
<sequence>MTGIHTEKCILKLGTALTMEHTIPSFQGCQTEKFCVYVYASVPCHLTLIQETPPKAAKITDKSQHPSHHSREFRNRSRRMSKDNCRRTSKSSRRCRRPPKTVAGCLRANTWFKRWFAADYDSTSIELTWSYLGETCLWSFDIAFKRKIVHNERYSSPHKNIRFSKSLQEKIDQLNNLAWLRKEIQDTNLETKFKSLRKEVDKTIRDERISYYHSIISKSSNKQKTTWNIDNSIKDAASLPAPTLNISRIKPDPAQQQRASRKKKAYQIILITVKGGISPLTDHFDYSQFNCLPSVLSRTLFVSEVFEQEEKILTSPVLVFPIMLREKGIFITWEGIRDGWWMYCLVLNWNRRMRGQIQDATERI</sequence>
<accession>A0A9P0LZL1</accession>
<evidence type="ECO:0000313" key="3">
    <source>
        <dbReference type="Proteomes" id="UP001152888"/>
    </source>
</evidence>
<gene>
    <name evidence="2" type="ORF">ACAOBT_LOCUS28137</name>
</gene>